<evidence type="ECO:0000313" key="8">
    <source>
        <dbReference type="Proteomes" id="UP000193144"/>
    </source>
</evidence>
<feature type="transmembrane region" description="Helical" evidence="6">
    <location>
        <begin position="188"/>
        <end position="212"/>
    </location>
</feature>
<evidence type="ECO:0000256" key="5">
    <source>
        <dbReference type="SAM" id="MobiDB-lite"/>
    </source>
</evidence>
<keyword evidence="3 6" id="KW-1133">Transmembrane helix</keyword>
<keyword evidence="8" id="KW-1185">Reference proteome</keyword>
<evidence type="ECO:0000313" key="7">
    <source>
        <dbReference type="EMBL" id="ORY09695.1"/>
    </source>
</evidence>
<evidence type="ECO:0000256" key="6">
    <source>
        <dbReference type="SAM" id="Phobius"/>
    </source>
</evidence>
<feature type="transmembrane region" description="Helical" evidence="6">
    <location>
        <begin position="34"/>
        <end position="55"/>
    </location>
</feature>
<name>A0A1Y1ZIN8_9PLEO</name>
<gene>
    <name evidence="7" type="ORF">BCR34DRAFT_540564</name>
</gene>
<evidence type="ECO:0000256" key="1">
    <source>
        <dbReference type="ARBA" id="ARBA00004141"/>
    </source>
</evidence>
<dbReference type="OrthoDB" id="3358017at2759"/>
<dbReference type="EMBL" id="MCFA01000083">
    <property type="protein sequence ID" value="ORY09695.1"/>
    <property type="molecule type" value="Genomic_DNA"/>
</dbReference>
<dbReference type="GO" id="GO:0016020">
    <property type="term" value="C:membrane"/>
    <property type="evidence" value="ECO:0007669"/>
    <property type="project" value="UniProtKB-SubCell"/>
</dbReference>
<comment type="caution">
    <text evidence="7">The sequence shown here is derived from an EMBL/GenBank/DDBJ whole genome shotgun (WGS) entry which is preliminary data.</text>
</comment>
<keyword evidence="4 6" id="KW-0472">Membrane</keyword>
<evidence type="ECO:0000256" key="4">
    <source>
        <dbReference type="ARBA" id="ARBA00023136"/>
    </source>
</evidence>
<dbReference type="Pfam" id="PF04479">
    <property type="entry name" value="RTA1"/>
    <property type="match status" value="1"/>
</dbReference>
<feature type="compositionally biased region" description="Gly residues" evidence="5">
    <location>
        <begin position="337"/>
        <end position="353"/>
    </location>
</feature>
<dbReference type="STRING" id="1231657.A0A1Y1ZIN8"/>
<feature type="transmembrane region" description="Helical" evidence="6">
    <location>
        <begin position="95"/>
        <end position="115"/>
    </location>
</feature>
<dbReference type="PANTHER" id="PTHR31465:SF28">
    <property type="entry name" value="DOMAIN PROTEIN, PUTATIVE-RELATED"/>
    <property type="match status" value="1"/>
</dbReference>
<keyword evidence="2 6" id="KW-0812">Transmembrane</keyword>
<proteinExistence type="predicted"/>
<organism evidence="7 8">
    <name type="scientific">Clohesyomyces aquaticus</name>
    <dbReference type="NCBI Taxonomy" id="1231657"/>
    <lineage>
        <taxon>Eukaryota</taxon>
        <taxon>Fungi</taxon>
        <taxon>Dikarya</taxon>
        <taxon>Ascomycota</taxon>
        <taxon>Pezizomycotina</taxon>
        <taxon>Dothideomycetes</taxon>
        <taxon>Pleosporomycetidae</taxon>
        <taxon>Pleosporales</taxon>
        <taxon>Lindgomycetaceae</taxon>
        <taxon>Clohesyomyces</taxon>
    </lineage>
</organism>
<comment type="subcellular location">
    <subcellularLocation>
        <location evidence="1">Membrane</location>
        <topology evidence="1">Multi-pass membrane protein</topology>
    </subcellularLocation>
</comment>
<feature type="transmembrane region" description="Helical" evidence="6">
    <location>
        <begin position="62"/>
        <end position="83"/>
    </location>
</feature>
<dbReference type="Proteomes" id="UP000193144">
    <property type="component" value="Unassembled WGS sequence"/>
</dbReference>
<evidence type="ECO:0000256" key="3">
    <source>
        <dbReference type="ARBA" id="ARBA00022989"/>
    </source>
</evidence>
<feature type="region of interest" description="Disordered" evidence="5">
    <location>
        <begin position="337"/>
        <end position="361"/>
    </location>
</feature>
<evidence type="ECO:0000256" key="2">
    <source>
        <dbReference type="ARBA" id="ARBA00022692"/>
    </source>
</evidence>
<dbReference type="AlphaFoldDB" id="A0A1Y1ZIN8"/>
<feature type="transmembrane region" description="Helical" evidence="6">
    <location>
        <begin position="270"/>
        <end position="290"/>
    </location>
</feature>
<protein>
    <submittedName>
        <fullName evidence="7">RTA1 like protein-domain-containing protein</fullName>
    </submittedName>
</protein>
<dbReference type="InterPro" id="IPR007568">
    <property type="entry name" value="RTA1"/>
</dbReference>
<sequence>MTDVYETVNVFHRAVPYSGRHILQLNPYIYNPNIPAAIVGAIIFPLISIFLLYQFFRYRSWFFWAAMVGVVMETMGFLCRIISATDVNNDLPFLISFLMILLAPSFLAAACYTAFSRVLWFSCPPHALNFKTLWCFPKYITPTFVAIDLFSSLLQIVGAGQISRQYDDDPSHDRTIEYSEQTMRSGRVILVLGLILQMSCFASFAVISIRYFLISLQWRSSDLGDWKMWRKLCWMINIAAALITLRAMYRTLEIPHDKNTGLRYLQAHEWCFWCFDAMPIGATLAVMAIWHPGRFLPRSYTGWRLNKGKALLQKGEIRGPSMNGELKDFTPGDFGGGLGQGQGRGHGKGGAGAAGWRVEGV</sequence>
<accession>A0A1Y1ZIN8</accession>
<reference evidence="7 8" key="1">
    <citation type="submission" date="2016-07" db="EMBL/GenBank/DDBJ databases">
        <title>Pervasive Adenine N6-methylation of Active Genes in Fungi.</title>
        <authorList>
            <consortium name="DOE Joint Genome Institute"/>
            <person name="Mondo S.J."/>
            <person name="Dannebaum R.O."/>
            <person name="Kuo R.C."/>
            <person name="Labutti K."/>
            <person name="Haridas S."/>
            <person name="Kuo A."/>
            <person name="Salamov A."/>
            <person name="Ahrendt S.R."/>
            <person name="Lipzen A."/>
            <person name="Sullivan W."/>
            <person name="Andreopoulos W.B."/>
            <person name="Clum A."/>
            <person name="Lindquist E."/>
            <person name="Daum C."/>
            <person name="Ramamoorthy G.K."/>
            <person name="Gryganskyi A."/>
            <person name="Culley D."/>
            <person name="Magnuson J.K."/>
            <person name="James T.Y."/>
            <person name="O'Malley M.A."/>
            <person name="Stajich J.E."/>
            <person name="Spatafora J.W."/>
            <person name="Visel A."/>
            <person name="Grigoriev I.V."/>
        </authorList>
    </citation>
    <scope>NUCLEOTIDE SEQUENCE [LARGE SCALE GENOMIC DNA]</scope>
    <source>
        <strain evidence="7 8">CBS 115471</strain>
    </source>
</reference>
<dbReference type="PANTHER" id="PTHR31465">
    <property type="entry name" value="PROTEIN RTA1-RELATED"/>
    <property type="match status" value="1"/>
</dbReference>
<feature type="transmembrane region" description="Helical" evidence="6">
    <location>
        <begin position="232"/>
        <end position="249"/>
    </location>
</feature>